<gene>
    <name evidence="1" type="ORF">PG1C_04720</name>
</gene>
<dbReference type="Gene3D" id="1.10.150.20">
    <property type="entry name" value="5' to 3' exonuclease, C-terminal subdomain"/>
    <property type="match status" value="1"/>
</dbReference>
<organism evidence="1 2">
    <name type="scientific">Rugosibacter aromaticivorans</name>
    <dbReference type="NCBI Taxonomy" id="1565605"/>
    <lineage>
        <taxon>Bacteria</taxon>
        <taxon>Pseudomonadati</taxon>
        <taxon>Pseudomonadota</taxon>
        <taxon>Betaproteobacteria</taxon>
        <taxon>Nitrosomonadales</taxon>
        <taxon>Sterolibacteriaceae</taxon>
        <taxon>Rugosibacter</taxon>
    </lineage>
</organism>
<protein>
    <recommendedName>
        <fullName evidence="3">RNA polymerase alpha subunit C-terminal domain-containing protein</fullName>
    </recommendedName>
</protein>
<name>A0A0C5J7L6_9PROT</name>
<proteinExistence type="predicted"/>
<evidence type="ECO:0000313" key="2">
    <source>
        <dbReference type="Proteomes" id="UP000061603"/>
    </source>
</evidence>
<dbReference type="SUPFAM" id="SSF47789">
    <property type="entry name" value="C-terminal domain of RNA polymerase alpha subunit"/>
    <property type="match status" value="1"/>
</dbReference>
<reference evidence="1 2" key="1">
    <citation type="journal article" date="2015" name="Genome Announc.">
        <title>Complete Genome Sequence of a Novel Bacterium within the Family Rhodocyclaceae That Degrades Polycyclic Aromatic Hydrocarbons.</title>
        <authorList>
            <person name="Singleton D.R."/>
            <person name="Dickey A.N."/>
            <person name="Scholl E.H."/>
            <person name="Wright F.A."/>
            <person name="Aitken M.D."/>
        </authorList>
    </citation>
    <scope>NUCLEOTIDE SEQUENCE [LARGE SCALE GENOMIC DNA]</scope>
    <source>
        <strain evidence="2">PG1-Ca6</strain>
    </source>
</reference>
<evidence type="ECO:0008006" key="3">
    <source>
        <dbReference type="Google" id="ProtNLM"/>
    </source>
</evidence>
<keyword evidence="2" id="KW-1185">Reference proteome</keyword>
<dbReference type="EMBL" id="CP010554">
    <property type="protein sequence ID" value="AJP47955.1"/>
    <property type="molecule type" value="Genomic_DNA"/>
</dbReference>
<dbReference type="Proteomes" id="UP000061603">
    <property type="component" value="Chromosome"/>
</dbReference>
<dbReference type="AlphaFoldDB" id="A0A0C5J7L6"/>
<dbReference type="HOGENOM" id="CLU_1884122_0_0_4"/>
<dbReference type="KEGG" id="rbu:PG1C_04720"/>
<evidence type="ECO:0000313" key="1">
    <source>
        <dbReference type="EMBL" id="AJP47955.1"/>
    </source>
</evidence>
<accession>A0A0C5J7L6</accession>
<sequence>MCSATVALEPLSMSDPLDQISKDRSARDRRDQQIAAARRSGLSYAAIGRMFKMSGDNVKDRIARLHQKERVHKSDNPFVKLTPQTLRLLQAQGLLTVEKVVDAYQKNELYGIRNFGTKRLREVEKWFPVKPANRP</sequence>